<protein>
    <submittedName>
        <fullName evidence="1">Uncharacterized protein</fullName>
    </submittedName>
</protein>
<accession>A7S810</accession>
<name>A7S810_NEMVE</name>
<dbReference type="EMBL" id="DS469595">
    <property type="protein sequence ID" value="EDO40170.1"/>
    <property type="molecule type" value="Genomic_DNA"/>
</dbReference>
<reference evidence="1 2" key="1">
    <citation type="journal article" date="2007" name="Science">
        <title>Sea anemone genome reveals ancestral eumetazoan gene repertoire and genomic organization.</title>
        <authorList>
            <person name="Putnam N.H."/>
            <person name="Srivastava M."/>
            <person name="Hellsten U."/>
            <person name="Dirks B."/>
            <person name="Chapman J."/>
            <person name="Salamov A."/>
            <person name="Terry A."/>
            <person name="Shapiro H."/>
            <person name="Lindquist E."/>
            <person name="Kapitonov V.V."/>
            <person name="Jurka J."/>
            <person name="Genikhovich G."/>
            <person name="Grigoriev I.V."/>
            <person name="Lucas S.M."/>
            <person name="Steele R.E."/>
            <person name="Finnerty J.R."/>
            <person name="Technau U."/>
            <person name="Martindale M.Q."/>
            <person name="Rokhsar D.S."/>
        </authorList>
    </citation>
    <scope>NUCLEOTIDE SEQUENCE [LARGE SCALE GENOMIC DNA]</scope>
    <source>
        <strain evidence="2">CH2 X CH6</strain>
    </source>
</reference>
<evidence type="ECO:0000313" key="2">
    <source>
        <dbReference type="Proteomes" id="UP000001593"/>
    </source>
</evidence>
<dbReference type="Proteomes" id="UP000001593">
    <property type="component" value="Unassembled WGS sequence"/>
</dbReference>
<dbReference type="PhylomeDB" id="A7S810"/>
<gene>
    <name evidence="1" type="ORF">NEMVEDRAFT_v1g243484</name>
</gene>
<organism evidence="1 2">
    <name type="scientific">Nematostella vectensis</name>
    <name type="common">Starlet sea anemone</name>
    <dbReference type="NCBI Taxonomy" id="45351"/>
    <lineage>
        <taxon>Eukaryota</taxon>
        <taxon>Metazoa</taxon>
        <taxon>Cnidaria</taxon>
        <taxon>Anthozoa</taxon>
        <taxon>Hexacorallia</taxon>
        <taxon>Actiniaria</taxon>
        <taxon>Edwardsiidae</taxon>
        <taxon>Nematostella</taxon>
    </lineage>
</organism>
<keyword evidence="2" id="KW-1185">Reference proteome</keyword>
<proteinExistence type="predicted"/>
<evidence type="ECO:0000313" key="1">
    <source>
        <dbReference type="EMBL" id="EDO40170.1"/>
    </source>
</evidence>
<dbReference type="AlphaFoldDB" id="A7S810"/>
<sequence>MQDISISAPTISQLDQTKQQFGRLFSRLEALADICDIHLLETWKELQTPLGTIKIAPNGNVLMDSKVWDQIKTTIKEFDELDEALADICDIHLLETWKELQTPLGTIKIAPNGNVLMDSKVWDQIKTTIKEFDELDEGLKKLVVPAPGDWPTWFYQKKLIAQEVNADASFLSVIPEQGLFHVFLNLQEDVVTIYDFLFKKVYKETFGSDLPNKPKPFRVSLVITAVFLAWGKLRDKVLLKFKLCKYIEYASILFLLDEVVPISFFHYPVTFSIYDTVTNGCGSPFFSVVEAKPHLDSVIGTVSLEDTLDLSITSGNPQVSQSLLAFYLQRLDREQNLAAIVIANGMTISLVGHDSKIYVLDSHLHYAHGHNFGAMIGMSPKADLEEFLRNIKKLISPTFDVCSLTFVSFSRQQ</sequence>
<dbReference type="InParanoid" id="A7S810"/>
<dbReference type="HOGENOM" id="CLU_666163_0_0_1"/>